<dbReference type="STRING" id="1945520.A1019T_02171"/>
<evidence type="ECO:0000256" key="3">
    <source>
        <dbReference type="ARBA" id="ARBA00023125"/>
    </source>
</evidence>
<evidence type="ECO:0000256" key="2">
    <source>
        <dbReference type="ARBA" id="ARBA00023015"/>
    </source>
</evidence>
<dbReference type="PROSITE" id="PS50931">
    <property type="entry name" value="HTH_LYSR"/>
    <property type="match status" value="1"/>
</dbReference>
<dbReference type="SUPFAM" id="SSF46785">
    <property type="entry name" value="Winged helix' DNA-binding domain"/>
    <property type="match status" value="1"/>
</dbReference>
<dbReference type="Gene3D" id="1.10.10.10">
    <property type="entry name" value="Winged helix-like DNA-binding domain superfamily/Winged helix DNA-binding domain"/>
    <property type="match status" value="1"/>
</dbReference>
<keyword evidence="7" id="KW-1185">Reference proteome</keyword>
<dbReference type="Pfam" id="PF03466">
    <property type="entry name" value="LysR_substrate"/>
    <property type="match status" value="1"/>
</dbReference>
<comment type="similarity">
    <text evidence="1">Belongs to the LysR transcriptional regulatory family.</text>
</comment>
<dbReference type="PRINTS" id="PR00039">
    <property type="entry name" value="HTHLYSR"/>
</dbReference>
<protein>
    <submittedName>
        <fullName evidence="6">HTH-type transcriptional activator AllS</fullName>
    </submittedName>
</protein>
<gene>
    <name evidence="6" type="primary">allS</name>
    <name evidence="6" type="ORF">A1019T_02171</name>
</gene>
<keyword evidence="4" id="KW-0804">Transcription</keyword>
<reference evidence="7" key="1">
    <citation type="submission" date="2017-02" db="EMBL/GenBank/DDBJ databases">
        <authorList>
            <person name="Mornico D."/>
        </authorList>
    </citation>
    <scope>NUCLEOTIDE SEQUENCE [LARGE SCALE GENOMIC DNA]</scope>
</reference>
<keyword evidence="3" id="KW-0238">DNA-binding</keyword>
<dbReference type="EMBL" id="FUGD01000128">
    <property type="protein sequence ID" value="SJM38181.1"/>
    <property type="molecule type" value="Genomic_DNA"/>
</dbReference>
<dbReference type="Proteomes" id="UP000188169">
    <property type="component" value="Unassembled WGS sequence"/>
</dbReference>
<evidence type="ECO:0000313" key="6">
    <source>
        <dbReference type="EMBL" id="SJM38181.1"/>
    </source>
</evidence>
<accession>A0A1R4EI25</accession>
<dbReference type="GO" id="GO:0000976">
    <property type="term" value="F:transcription cis-regulatory region binding"/>
    <property type="evidence" value="ECO:0007669"/>
    <property type="project" value="TreeGrafter"/>
</dbReference>
<feature type="domain" description="HTH lysR-type" evidence="5">
    <location>
        <begin position="3"/>
        <end position="60"/>
    </location>
</feature>
<dbReference type="FunFam" id="1.10.10.10:FF:000001">
    <property type="entry name" value="LysR family transcriptional regulator"/>
    <property type="match status" value="1"/>
</dbReference>
<keyword evidence="2" id="KW-0805">Transcription regulation</keyword>
<dbReference type="Gene3D" id="3.40.190.290">
    <property type="match status" value="1"/>
</dbReference>
<evidence type="ECO:0000256" key="4">
    <source>
        <dbReference type="ARBA" id="ARBA00023163"/>
    </source>
</evidence>
<dbReference type="Pfam" id="PF00126">
    <property type="entry name" value="HTH_1"/>
    <property type="match status" value="1"/>
</dbReference>
<evidence type="ECO:0000259" key="5">
    <source>
        <dbReference type="PROSITE" id="PS50931"/>
    </source>
</evidence>
<dbReference type="InterPro" id="IPR000847">
    <property type="entry name" value="LysR_HTH_N"/>
</dbReference>
<dbReference type="InterPro" id="IPR036390">
    <property type="entry name" value="WH_DNA-bd_sf"/>
</dbReference>
<proteinExistence type="inferred from homology"/>
<dbReference type="OrthoDB" id="196624at2"/>
<organism evidence="6 7">
    <name type="scientific">Psychrobacter pasteurii</name>
    <dbReference type="NCBI Taxonomy" id="1945520"/>
    <lineage>
        <taxon>Bacteria</taxon>
        <taxon>Pseudomonadati</taxon>
        <taxon>Pseudomonadota</taxon>
        <taxon>Gammaproteobacteria</taxon>
        <taxon>Moraxellales</taxon>
        <taxon>Moraxellaceae</taxon>
        <taxon>Psychrobacter</taxon>
    </lineage>
</organism>
<dbReference type="AlphaFoldDB" id="A0A1R4EI25"/>
<dbReference type="SUPFAM" id="SSF53850">
    <property type="entry name" value="Periplasmic binding protein-like II"/>
    <property type="match status" value="1"/>
</dbReference>
<dbReference type="PANTHER" id="PTHR30126">
    <property type="entry name" value="HTH-TYPE TRANSCRIPTIONAL REGULATOR"/>
    <property type="match status" value="1"/>
</dbReference>
<dbReference type="InterPro" id="IPR005119">
    <property type="entry name" value="LysR_subst-bd"/>
</dbReference>
<dbReference type="CDD" id="cd05466">
    <property type="entry name" value="PBP2_LTTR_substrate"/>
    <property type="match status" value="1"/>
</dbReference>
<dbReference type="RefSeq" id="WP_077449543.1">
    <property type="nucleotide sequence ID" value="NZ_FUGD01000128.1"/>
</dbReference>
<name>A0A1R4EI25_9GAMM</name>
<evidence type="ECO:0000313" key="7">
    <source>
        <dbReference type="Proteomes" id="UP000188169"/>
    </source>
</evidence>
<dbReference type="GO" id="GO:0003700">
    <property type="term" value="F:DNA-binding transcription factor activity"/>
    <property type="evidence" value="ECO:0007669"/>
    <property type="project" value="InterPro"/>
</dbReference>
<dbReference type="InterPro" id="IPR036388">
    <property type="entry name" value="WH-like_DNA-bd_sf"/>
</dbReference>
<dbReference type="PANTHER" id="PTHR30126:SF91">
    <property type="entry name" value="LYSR FAMILY TRANSCRIPTIONAL REGULATOR"/>
    <property type="match status" value="1"/>
</dbReference>
<evidence type="ECO:0000256" key="1">
    <source>
        <dbReference type="ARBA" id="ARBA00009437"/>
    </source>
</evidence>
<sequence length="292" mass="33029">MNFTLEQLQAFVATVETGSFSAAARRLGKAQSSVSAAVSNLEIDLNNKLFSRDSRYPKLTVEGERLLAEAYLILERCEYFFGVSKSLSEGVESKLVLAVDDLYPSEWLAKLLDEFDTLFPSVELELLLPIMEDVSRLVLDKRVDLGIMWSQEKLPSAINFHTLGWIPHKVVCAPDHDMANKTVSWDDLRKFRQLSVATRNDSVEKSRLRISSKVWWIESQLLIIELVQRKLGWALVPEHIVAEALEEGSLVSPALDFDNNSWPVAVELIWHKEKSFGKAGAWLKQAITKLNT</sequence>